<dbReference type="Proteomes" id="UP000318825">
    <property type="component" value="Unassembled WGS sequence"/>
</dbReference>
<gene>
    <name evidence="2" type="ORF">NWI01_16680</name>
</gene>
<evidence type="ECO:0000256" key="1">
    <source>
        <dbReference type="SAM" id="MobiDB-lite"/>
    </source>
</evidence>
<comment type="caution">
    <text evidence="2">The sequence shown here is derived from an EMBL/GenBank/DDBJ whole genome shotgun (WGS) entry which is preliminary data.</text>
</comment>
<protein>
    <submittedName>
        <fullName evidence="2">Uncharacterized protein</fullName>
    </submittedName>
</protein>
<feature type="compositionally biased region" description="Basic and acidic residues" evidence="1">
    <location>
        <begin position="28"/>
        <end position="46"/>
    </location>
</feature>
<name>A0A4Y3WEV8_NITWI</name>
<dbReference type="AlphaFoldDB" id="A0A4Y3WEV8"/>
<sequence length="68" mass="7454">MHSGANDIGSADAIRSPLTAQTEPAGDNYRDPHGKVAQEATGDLRTRSFSNREQITFLSLYRFNPESS</sequence>
<dbReference type="OrthoDB" id="9852599at2"/>
<feature type="region of interest" description="Disordered" evidence="1">
    <location>
        <begin position="1"/>
        <end position="49"/>
    </location>
</feature>
<dbReference type="RefSeq" id="WP_141383449.1">
    <property type="nucleotide sequence ID" value="NZ_BJNF01000042.1"/>
</dbReference>
<evidence type="ECO:0000313" key="2">
    <source>
        <dbReference type="EMBL" id="GEC15776.1"/>
    </source>
</evidence>
<dbReference type="EMBL" id="BJNF01000042">
    <property type="protein sequence ID" value="GEC15776.1"/>
    <property type="molecule type" value="Genomic_DNA"/>
</dbReference>
<proteinExistence type="predicted"/>
<reference evidence="2 3" key="1">
    <citation type="submission" date="2019-06" db="EMBL/GenBank/DDBJ databases">
        <title>Whole genome shotgun sequence of Nitrobacter winogradskyi NBRC 14297.</title>
        <authorList>
            <person name="Hosoyama A."/>
            <person name="Uohara A."/>
            <person name="Ohji S."/>
            <person name="Ichikawa N."/>
        </authorList>
    </citation>
    <scope>NUCLEOTIDE SEQUENCE [LARGE SCALE GENOMIC DNA]</scope>
    <source>
        <strain evidence="2 3">NBRC 14297</strain>
    </source>
</reference>
<evidence type="ECO:0000313" key="3">
    <source>
        <dbReference type="Proteomes" id="UP000318825"/>
    </source>
</evidence>
<accession>A0A4Y3WEV8</accession>
<organism evidence="2 3">
    <name type="scientific">Nitrobacter winogradskyi</name>
    <name type="common">Nitrobacter agilis</name>
    <dbReference type="NCBI Taxonomy" id="913"/>
    <lineage>
        <taxon>Bacteria</taxon>
        <taxon>Pseudomonadati</taxon>
        <taxon>Pseudomonadota</taxon>
        <taxon>Alphaproteobacteria</taxon>
        <taxon>Hyphomicrobiales</taxon>
        <taxon>Nitrobacteraceae</taxon>
        <taxon>Nitrobacter</taxon>
    </lineage>
</organism>